<protein>
    <submittedName>
        <fullName evidence="1">Uncharacterized protein</fullName>
    </submittedName>
</protein>
<dbReference type="KEGG" id="mpro:BJP34_06485"/>
<organism evidence="1 2">
    <name type="scientific">Moorena producens PAL-8-15-08-1</name>
    <dbReference type="NCBI Taxonomy" id="1458985"/>
    <lineage>
        <taxon>Bacteria</taxon>
        <taxon>Bacillati</taxon>
        <taxon>Cyanobacteriota</taxon>
        <taxon>Cyanophyceae</taxon>
        <taxon>Coleofasciculales</taxon>
        <taxon>Coleofasciculaceae</taxon>
        <taxon>Moorena</taxon>
    </lineage>
</organism>
<dbReference type="Proteomes" id="UP000177870">
    <property type="component" value="Chromosome"/>
</dbReference>
<dbReference type="AlphaFoldDB" id="A0A1D8TNG8"/>
<sequence>MPTLLATSIPIQVGGQSSVIYNTDLKQTVFAHPTSFRTFPRTWWAKFCGLQYTFEPNCFCPPYKLQAATSC</sequence>
<name>A0A1D8TNG8_9CYAN</name>
<dbReference type="EMBL" id="CP017599">
    <property type="protein sequence ID" value="AOW99143.1"/>
    <property type="molecule type" value="Genomic_DNA"/>
</dbReference>
<gene>
    <name evidence="1" type="ORF">BJP34_06485</name>
</gene>
<evidence type="ECO:0000313" key="1">
    <source>
        <dbReference type="EMBL" id="AOW99143.1"/>
    </source>
</evidence>
<evidence type="ECO:0000313" key="2">
    <source>
        <dbReference type="Proteomes" id="UP000177870"/>
    </source>
</evidence>
<accession>A0A1D8TNG8</accession>
<proteinExistence type="predicted"/>
<reference evidence="2" key="1">
    <citation type="submission" date="2016-10" db="EMBL/GenBank/DDBJ databases">
        <title>Comparative genomics uncovers the prolific and rare metabolic potential of the cyanobacterial genus Moorea.</title>
        <authorList>
            <person name="Leao T."/>
            <person name="Castelao G."/>
            <person name="Korobeynikov A."/>
            <person name="Monroe E.A."/>
            <person name="Podell S."/>
            <person name="Glukhov E."/>
            <person name="Allen E."/>
            <person name="Gerwick W.H."/>
            <person name="Gerwick L."/>
        </authorList>
    </citation>
    <scope>NUCLEOTIDE SEQUENCE [LARGE SCALE GENOMIC DNA]</scope>
    <source>
        <strain evidence="2">PAL-8-15-08-1</strain>
    </source>
</reference>